<proteinExistence type="predicted"/>
<dbReference type="EMBL" id="JABBJJ010000006">
    <property type="protein sequence ID" value="NMO13651.1"/>
    <property type="molecule type" value="Genomic_DNA"/>
</dbReference>
<reference evidence="2 3" key="1">
    <citation type="submission" date="2020-04" db="EMBL/GenBank/DDBJ databases">
        <title>Draft genome of Pyxidicoccus fallax type strain.</title>
        <authorList>
            <person name="Whitworth D.E."/>
        </authorList>
    </citation>
    <scope>NUCLEOTIDE SEQUENCE [LARGE SCALE GENOMIC DNA]</scope>
    <source>
        <strain evidence="2 3">DSM 14698</strain>
    </source>
</reference>
<feature type="region of interest" description="Disordered" evidence="1">
    <location>
        <begin position="120"/>
        <end position="159"/>
    </location>
</feature>
<keyword evidence="3" id="KW-1185">Reference proteome</keyword>
<sequence>MNSIEGTEFNRSADSMPAVSMPIEVHRGGVSGGGGGVTSTGSSAIAKAWRDRLRELIRQDASAEAIERVMVDEMNAAGRNGDVGRALGIAVWEYTRIQGTSGRPMLTQAQARDIINMIADQAWKQHEQNTKRQRDDSDDDDPDNRPSKRQRTSSPDAEE</sequence>
<name>A0A848LBH0_9BACT</name>
<gene>
    <name evidence="2" type="ORF">HG543_02065</name>
</gene>
<protein>
    <submittedName>
        <fullName evidence="2">Uncharacterized protein</fullName>
    </submittedName>
</protein>
<feature type="compositionally biased region" description="Basic and acidic residues" evidence="1">
    <location>
        <begin position="123"/>
        <end position="135"/>
    </location>
</feature>
<organism evidence="2 3">
    <name type="scientific">Pyxidicoccus fallax</name>
    <dbReference type="NCBI Taxonomy" id="394095"/>
    <lineage>
        <taxon>Bacteria</taxon>
        <taxon>Pseudomonadati</taxon>
        <taxon>Myxococcota</taxon>
        <taxon>Myxococcia</taxon>
        <taxon>Myxococcales</taxon>
        <taxon>Cystobacterineae</taxon>
        <taxon>Myxococcaceae</taxon>
        <taxon>Pyxidicoccus</taxon>
    </lineage>
</organism>
<dbReference type="Proteomes" id="UP000518300">
    <property type="component" value="Unassembled WGS sequence"/>
</dbReference>
<evidence type="ECO:0000313" key="3">
    <source>
        <dbReference type="Proteomes" id="UP000518300"/>
    </source>
</evidence>
<comment type="caution">
    <text evidence="2">The sequence shown here is derived from an EMBL/GenBank/DDBJ whole genome shotgun (WGS) entry which is preliminary data.</text>
</comment>
<dbReference type="AlphaFoldDB" id="A0A848LBH0"/>
<evidence type="ECO:0000256" key="1">
    <source>
        <dbReference type="SAM" id="MobiDB-lite"/>
    </source>
</evidence>
<dbReference type="RefSeq" id="WP_169342934.1">
    <property type="nucleotide sequence ID" value="NZ_JABBJJ010000006.1"/>
</dbReference>
<accession>A0A848LBH0</accession>
<evidence type="ECO:0000313" key="2">
    <source>
        <dbReference type="EMBL" id="NMO13651.1"/>
    </source>
</evidence>